<dbReference type="AlphaFoldDB" id="A0A318P020"/>
<dbReference type="OrthoDB" id="5242431at2"/>
<keyword evidence="6" id="KW-1185">Reference proteome</keyword>
<name>A0A318P020_9ACTN</name>
<evidence type="ECO:0000313" key="5">
    <source>
        <dbReference type="EMBL" id="PYC68258.1"/>
    </source>
</evidence>
<dbReference type="InterPro" id="IPR027383">
    <property type="entry name" value="Znf_put"/>
</dbReference>
<dbReference type="Proteomes" id="UP000248333">
    <property type="component" value="Unassembled WGS sequence"/>
</dbReference>
<gene>
    <name evidence="5" type="ORF">C7C45_19150</name>
</gene>
<evidence type="ECO:0000256" key="3">
    <source>
        <dbReference type="SAM" id="Phobius"/>
    </source>
</evidence>
<protein>
    <submittedName>
        <fullName evidence="5">Anti-sigma factor</fullName>
    </submittedName>
</protein>
<reference evidence="5 6" key="1">
    <citation type="submission" date="2018-03" db="EMBL/GenBank/DDBJ databases">
        <title>Bioinformatic expansion and discovery of thiopeptide antibiotics.</title>
        <authorList>
            <person name="Schwalen C.J."/>
            <person name="Hudson G.A."/>
            <person name="Mitchell D.A."/>
        </authorList>
    </citation>
    <scope>NUCLEOTIDE SEQUENCE [LARGE SCALE GENOMIC DNA]</scope>
    <source>
        <strain evidence="5 6">NRRL 8041</strain>
    </source>
</reference>
<dbReference type="InterPro" id="IPR041916">
    <property type="entry name" value="Anti_sigma_zinc_sf"/>
</dbReference>
<dbReference type="Pfam" id="PF13490">
    <property type="entry name" value="zf-HC2"/>
    <property type="match status" value="1"/>
</dbReference>
<keyword evidence="1" id="KW-0805">Transcription regulation</keyword>
<evidence type="ECO:0000256" key="2">
    <source>
        <dbReference type="ARBA" id="ARBA00023163"/>
    </source>
</evidence>
<proteinExistence type="predicted"/>
<keyword evidence="3" id="KW-1133">Transmembrane helix</keyword>
<keyword evidence="3" id="KW-0812">Transmembrane</keyword>
<dbReference type="EMBL" id="PYBV01000023">
    <property type="protein sequence ID" value="PYC68258.1"/>
    <property type="molecule type" value="Genomic_DNA"/>
</dbReference>
<feature type="domain" description="Putative zinc-finger" evidence="4">
    <location>
        <begin position="11"/>
        <end position="37"/>
    </location>
</feature>
<keyword evidence="2" id="KW-0804">Transcription</keyword>
<sequence>MTRCEFAHDDGAYVLGALAPAERAAYERHLGGCDSCREAVAEIAVLPGLLGRLDPAGLEQILPPPAPPRVPALIEEARRRRRRERAADRRRYALTTLAAAGLALLVGVGTAVVLPGPADPSGPPVAQSSTPAPQVSMVAMRPVASTGPVHADIGLIGTKWGTAVTMRCGYDARASYGKAYPFRLVARGPNGASEQIGSWLAAPGDALQFTAATRFTDAELVSVELQRADGTPILTYAVP</sequence>
<organism evidence="5 6">
    <name type="scientific">Micromonospora arborensis</name>
    <dbReference type="NCBI Taxonomy" id="2116518"/>
    <lineage>
        <taxon>Bacteria</taxon>
        <taxon>Bacillati</taxon>
        <taxon>Actinomycetota</taxon>
        <taxon>Actinomycetes</taxon>
        <taxon>Micromonosporales</taxon>
        <taxon>Micromonosporaceae</taxon>
        <taxon>Micromonospora</taxon>
    </lineage>
</organism>
<evidence type="ECO:0000313" key="6">
    <source>
        <dbReference type="Proteomes" id="UP000248333"/>
    </source>
</evidence>
<keyword evidence="3" id="KW-0472">Membrane</keyword>
<evidence type="ECO:0000259" key="4">
    <source>
        <dbReference type="Pfam" id="PF13490"/>
    </source>
</evidence>
<evidence type="ECO:0000256" key="1">
    <source>
        <dbReference type="ARBA" id="ARBA00023015"/>
    </source>
</evidence>
<accession>A0A318P020</accession>
<comment type="caution">
    <text evidence="5">The sequence shown here is derived from an EMBL/GenBank/DDBJ whole genome shotgun (WGS) entry which is preliminary data.</text>
</comment>
<dbReference type="Gene3D" id="1.10.10.1320">
    <property type="entry name" value="Anti-sigma factor, zinc-finger domain"/>
    <property type="match status" value="1"/>
</dbReference>
<feature type="transmembrane region" description="Helical" evidence="3">
    <location>
        <begin position="92"/>
        <end position="114"/>
    </location>
</feature>
<dbReference type="RefSeq" id="WP_110565053.1">
    <property type="nucleotide sequence ID" value="NZ_PYBV01000023.1"/>
</dbReference>